<feature type="domain" description="Phospholipid/glycerol acyltransferase" evidence="2">
    <location>
        <begin position="35"/>
        <end position="161"/>
    </location>
</feature>
<organism evidence="3 4">
    <name type="scientific">Pontibacter fetidus</name>
    <dbReference type="NCBI Taxonomy" id="2700082"/>
    <lineage>
        <taxon>Bacteria</taxon>
        <taxon>Pseudomonadati</taxon>
        <taxon>Bacteroidota</taxon>
        <taxon>Cytophagia</taxon>
        <taxon>Cytophagales</taxon>
        <taxon>Hymenobacteraceae</taxon>
        <taxon>Pontibacter</taxon>
    </lineage>
</organism>
<dbReference type="InterPro" id="IPR002123">
    <property type="entry name" value="Plipid/glycerol_acylTrfase"/>
</dbReference>
<gene>
    <name evidence="3" type="ORF">GWO68_12735</name>
</gene>
<dbReference type="Proteomes" id="UP000478546">
    <property type="component" value="Unassembled WGS sequence"/>
</dbReference>
<evidence type="ECO:0000256" key="1">
    <source>
        <dbReference type="SAM" id="Phobius"/>
    </source>
</evidence>
<proteinExistence type="predicted"/>
<reference evidence="3 4" key="1">
    <citation type="submission" date="2020-01" db="EMBL/GenBank/DDBJ databases">
        <authorList>
            <person name="Kim M.K."/>
        </authorList>
    </citation>
    <scope>NUCLEOTIDE SEQUENCE [LARGE SCALE GENOMIC DNA]</scope>
    <source>
        <strain evidence="3 4">BT213</strain>
    </source>
</reference>
<feature type="transmembrane region" description="Helical" evidence="1">
    <location>
        <begin position="305"/>
        <end position="327"/>
    </location>
</feature>
<keyword evidence="1" id="KW-1133">Transmembrane helix</keyword>
<dbReference type="GO" id="GO:0016287">
    <property type="term" value="F:glycerone-phosphate O-acyltransferase activity"/>
    <property type="evidence" value="ECO:0007669"/>
    <property type="project" value="TreeGrafter"/>
</dbReference>
<dbReference type="RefSeq" id="WP_162346847.1">
    <property type="nucleotide sequence ID" value="NZ_JAAEAA010000016.1"/>
</dbReference>
<evidence type="ECO:0000313" key="4">
    <source>
        <dbReference type="Proteomes" id="UP000478546"/>
    </source>
</evidence>
<dbReference type="CDD" id="cd07992">
    <property type="entry name" value="LPLAT_AAK14816-like"/>
    <property type="match status" value="1"/>
</dbReference>
<dbReference type="SMART" id="SM00563">
    <property type="entry name" value="PlsC"/>
    <property type="match status" value="1"/>
</dbReference>
<evidence type="ECO:0000259" key="2">
    <source>
        <dbReference type="SMART" id="SM00563"/>
    </source>
</evidence>
<name>A0A6B2H7A4_9BACT</name>
<feature type="transmembrane region" description="Helical" evidence="1">
    <location>
        <begin position="347"/>
        <end position="368"/>
    </location>
</feature>
<accession>A0A6B2H7A4</accession>
<dbReference type="EMBL" id="JAAEAA010000016">
    <property type="protein sequence ID" value="NDK56786.1"/>
    <property type="molecule type" value="Genomic_DNA"/>
</dbReference>
<keyword evidence="3" id="KW-0012">Acyltransferase</keyword>
<dbReference type="GO" id="GO:0008654">
    <property type="term" value="P:phospholipid biosynthetic process"/>
    <property type="evidence" value="ECO:0007669"/>
    <property type="project" value="TreeGrafter"/>
</dbReference>
<keyword evidence="3" id="KW-0808">Transferase</keyword>
<dbReference type="AlphaFoldDB" id="A0A6B2H7A4"/>
<comment type="caution">
    <text evidence="3">The sequence shown here is derived from an EMBL/GenBank/DDBJ whole genome shotgun (WGS) entry which is preliminary data.</text>
</comment>
<dbReference type="SUPFAM" id="SSF69593">
    <property type="entry name" value="Glycerol-3-phosphate (1)-acyltransferase"/>
    <property type="match status" value="1"/>
</dbReference>
<feature type="transmembrane region" description="Helical" evidence="1">
    <location>
        <begin position="380"/>
        <end position="399"/>
    </location>
</feature>
<dbReference type="Pfam" id="PF01553">
    <property type="entry name" value="Acyltransferase"/>
    <property type="match status" value="1"/>
</dbReference>
<evidence type="ECO:0000313" key="3">
    <source>
        <dbReference type="EMBL" id="NDK56786.1"/>
    </source>
</evidence>
<keyword evidence="4" id="KW-1185">Reference proteome</keyword>
<keyword evidence="1" id="KW-0812">Transmembrane</keyword>
<dbReference type="GO" id="GO:0004366">
    <property type="term" value="F:glycerol-3-phosphate O-acyltransferase activity"/>
    <property type="evidence" value="ECO:0007669"/>
    <property type="project" value="TreeGrafter"/>
</dbReference>
<protein>
    <submittedName>
        <fullName evidence="3">Glycerol acyltransferase</fullName>
    </submittedName>
</protein>
<dbReference type="PANTHER" id="PTHR31605">
    <property type="entry name" value="GLYCEROL-3-PHOSPHATE O-ACYLTRANSFERASE 1"/>
    <property type="match status" value="1"/>
</dbReference>
<sequence length="447" mass="51173">MLYTFLKLLYKAGLWFFFRKLEVRNAHLMPTSGPLLVVSNHPNTFMDPIVIAAQLQQPVYFIAKSTVFGSRLQNWILRQMHLIPINRKEDNPDTAISNDEAFAASFNALYQQKTILIFPEGNSFNQRRLRKIKTGTARIALGAALQSNQDVKILPVGLNYTAPTRFRSDVFVNVGKPIVVSDYLAAYQHDNQATVLALTEEIRTRLEKLIIHTPTDEEDELARQIATIYKDRLTSTVPASALPHEQDFVLTKGIVKSISHFSQTDPTRVATIKQALNHYMLQLKRLHLQDPLVSKASPDVMKQSIAGLLYLIVGLPVYLFGLVHNYIPYLLPARVARAVTTEEEWFAPIMLTTGIFTFPICYSLEVWLAHEWLNLHGIALLVYFVSLPLSGFFTLHYWSTLQHTQSHWLLLRLFYSRQHIIAKLRQQRQHVITLLEKAQQDYLQKAG</sequence>
<keyword evidence="1" id="KW-0472">Membrane</keyword>
<dbReference type="PANTHER" id="PTHR31605:SF0">
    <property type="entry name" value="GLYCEROL-3-PHOSPHATE O-ACYLTRANSFERASE 1"/>
    <property type="match status" value="1"/>
</dbReference>
<dbReference type="InterPro" id="IPR052744">
    <property type="entry name" value="GPAT/DAPAT"/>
</dbReference>